<protein>
    <submittedName>
        <fullName evidence="1">Uncharacterized protein</fullName>
    </submittedName>
</protein>
<reference evidence="1 2" key="1">
    <citation type="submission" date="2018-01" db="EMBL/GenBank/DDBJ databases">
        <title>Whole genome sequencing of Histamine producing bacteria.</title>
        <authorList>
            <person name="Butler K."/>
        </authorList>
    </citation>
    <scope>NUCLEOTIDE SEQUENCE [LARGE SCALE GENOMIC DNA]</scope>
    <source>
        <strain evidence="1 2">FS-7.2</strain>
    </source>
</reference>
<evidence type="ECO:0000313" key="1">
    <source>
        <dbReference type="EMBL" id="PSV00316.1"/>
    </source>
</evidence>
<dbReference type="AlphaFoldDB" id="A0A2T3KKX3"/>
<dbReference type="RefSeq" id="WP_107288946.1">
    <property type="nucleotide sequence ID" value="NZ_PYNF01000003.1"/>
</dbReference>
<sequence>MNLSAKTMVINLATSNNDNEVQVEFNVTPLDVTAIRGSSTQCPNGTYLDVEHLADKPGLLVDFFEKLGIGGENGKEKEGLILKATNRSNNMVLQIDSNLDKADYSIDLYFTGSKDAEKTNSLYWNSDEIKEDPILVIGAVLGGLCLNPAFIEEKVESFLSNDNRFSEKIPELEVATEIFKTEILKSA</sequence>
<proteinExistence type="predicted"/>
<evidence type="ECO:0000313" key="2">
    <source>
        <dbReference type="Proteomes" id="UP000241426"/>
    </source>
</evidence>
<dbReference type="Proteomes" id="UP000241426">
    <property type="component" value="Unassembled WGS sequence"/>
</dbReference>
<gene>
    <name evidence="1" type="ORF">C9J27_04110</name>
</gene>
<dbReference type="EMBL" id="PYNF01000003">
    <property type="protein sequence ID" value="PSV00316.1"/>
    <property type="molecule type" value="Genomic_DNA"/>
</dbReference>
<comment type="caution">
    <text evidence="1">The sequence shown here is derived from an EMBL/GenBank/DDBJ whole genome shotgun (WGS) entry which is preliminary data.</text>
</comment>
<organism evidence="1 2">
    <name type="scientific">Photobacterium kishitanii</name>
    <dbReference type="NCBI Taxonomy" id="318456"/>
    <lineage>
        <taxon>Bacteria</taxon>
        <taxon>Pseudomonadati</taxon>
        <taxon>Pseudomonadota</taxon>
        <taxon>Gammaproteobacteria</taxon>
        <taxon>Vibrionales</taxon>
        <taxon>Vibrionaceae</taxon>
        <taxon>Photobacterium</taxon>
    </lineage>
</organism>
<name>A0A2T3KKX3_9GAMM</name>
<accession>A0A2T3KKX3</accession>